<proteinExistence type="predicted"/>
<gene>
    <name evidence="1" type="ORF">I6L58_07050</name>
</gene>
<accession>A0ABX8KPY3</accession>
<reference evidence="1 2" key="1">
    <citation type="submission" date="2021-06" db="EMBL/GenBank/DDBJ databases">
        <title>FDA dAtabase for Regulatory Grade micrObial Sequences (FDA-ARGOS): Supporting development and validation of Infectious Disease Dx tests.</title>
        <authorList>
            <person name="Sproer C."/>
            <person name="Gronow S."/>
            <person name="Severitt S."/>
            <person name="Schroder I."/>
            <person name="Tallon L."/>
            <person name="Sadzewicz L."/>
            <person name="Zhao X."/>
            <person name="Boylan J."/>
            <person name="Ott S."/>
            <person name="Bowen H."/>
            <person name="Vavikolanu K."/>
            <person name="Mehta A."/>
            <person name="Aluvathingal J."/>
            <person name="Nadendla S."/>
            <person name="Lowell S."/>
            <person name="Myers T."/>
            <person name="Yan Y."/>
        </authorList>
    </citation>
    <scope>NUCLEOTIDE SEQUENCE [LARGE SCALE GENOMIC DNA]</scope>
    <source>
        <strain evidence="1 2">FDAARGOS 1428</strain>
    </source>
</reference>
<evidence type="ECO:0000313" key="1">
    <source>
        <dbReference type="EMBL" id="QXA50782.1"/>
    </source>
</evidence>
<organism evidence="1 2">
    <name type="scientific">Enterobacter cancerogenus</name>
    <dbReference type="NCBI Taxonomy" id="69218"/>
    <lineage>
        <taxon>Bacteria</taxon>
        <taxon>Pseudomonadati</taxon>
        <taxon>Pseudomonadota</taxon>
        <taxon>Gammaproteobacteria</taxon>
        <taxon>Enterobacterales</taxon>
        <taxon>Enterobacteriaceae</taxon>
        <taxon>Enterobacter</taxon>
        <taxon>Enterobacter cloacae complex</taxon>
    </lineage>
</organism>
<dbReference type="EMBL" id="CP077290">
    <property type="protein sequence ID" value="QXA50782.1"/>
    <property type="molecule type" value="Genomic_DNA"/>
</dbReference>
<dbReference type="Proteomes" id="UP000683583">
    <property type="component" value="Chromosome"/>
</dbReference>
<protein>
    <submittedName>
        <fullName evidence="1">Uncharacterized protein</fullName>
    </submittedName>
</protein>
<sequence>MSKRIPTTVNARNWTTQEMSVHAEQLYFLLQAISENFLKIEDDQRFALIEIAWNHSGDINAWFSEKEKHDG</sequence>
<keyword evidence="2" id="KW-1185">Reference proteome</keyword>
<name>A0ABX8KPY3_9ENTR</name>
<dbReference type="RefSeq" id="WP_088207793.1">
    <property type="nucleotide sequence ID" value="NZ_CP077290.1"/>
</dbReference>
<evidence type="ECO:0000313" key="2">
    <source>
        <dbReference type="Proteomes" id="UP000683583"/>
    </source>
</evidence>